<feature type="transmembrane region" description="Helical" evidence="1">
    <location>
        <begin position="260"/>
        <end position="279"/>
    </location>
</feature>
<dbReference type="RefSeq" id="WP_121203483.1">
    <property type="nucleotide sequence ID" value="NZ_RBZP01000002.1"/>
</dbReference>
<feature type="transmembrane region" description="Helical" evidence="1">
    <location>
        <begin position="451"/>
        <end position="469"/>
    </location>
</feature>
<feature type="transmembrane region" description="Helical" evidence="1">
    <location>
        <begin position="59"/>
        <end position="81"/>
    </location>
</feature>
<evidence type="ECO:0008006" key="4">
    <source>
        <dbReference type="Google" id="ProtNLM"/>
    </source>
</evidence>
<feature type="transmembrane region" description="Helical" evidence="1">
    <location>
        <begin position="32"/>
        <end position="52"/>
    </location>
</feature>
<keyword evidence="1" id="KW-0472">Membrane</keyword>
<evidence type="ECO:0000313" key="3">
    <source>
        <dbReference type="Proteomes" id="UP000269301"/>
    </source>
</evidence>
<feature type="transmembrane region" description="Helical" evidence="1">
    <location>
        <begin position="324"/>
        <end position="342"/>
    </location>
</feature>
<feature type="transmembrane region" description="Helical" evidence="1">
    <location>
        <begin position="127"/>
        <end position="154"/>
    </location>
</feature>
<feature type="transmembrane region" description="Helical" evidence="1">
    <location>
        <begin position="407"/>
        <end position="431"/>
    </location>
</feature>
<sequence length="471" mass="53054">MQAVESWILRISIVLYAILHFITYFYESTILLYLLVFSGFCIFLSAILRLHIKKIKMPFALLIAGLTIMTFSGESVLEGLISGLVQMRNMIGLLIIVPMISWVLREESYIESIMGFAHNLLDTSRKFYFGIVSFTQIIAYFLLFGSILMMYQFVNRILKNEKGEPWENYKGTALLRGFSLSVMWVVSIPSFAYVVEVMDAPLGLSILQGLGISIAGIMVALIFSHFEEKRYGVDLTAGLQTEIDDVLSHTRDKKQMHRNVLEFFVLFITLFGTILILQAFVDLELLVLIPLIVLVWIVAYYLLKRRPKRLTQEAYSYFTKNMENQAYQLCVMLGAGILIYALNQTTFAQTVVDGIYAVQESIPFLNILYFLPFIIIILGFVGLGPLTVMVLVAGILETIHLPYPPELIVLSITSGSAISILLSPLIMPLIMLSGANGLNAFKNGIGFNWKYAVVIYVLVQGYVQVRLMLGG</sequence>
<name>A0A495A929_9BACI</name>
<dbReference type="OrthoDB" id="2813114at2"/>
<keyword evidence="1" id="KW-1133">Transmembrane helix</keyword>
<evidence type="ECO:0000256" key="1">
    <source>
        <dbReference type="SAM" id="Phobius"/>
    </source>
</evidence>
<protein>
    <recommendedName>
        <fullName evidence="4">Permease</fullName>
    </recommendedName>
</protein>
<evidence type="ECO:0000313" key="2">
    <source>
        <dbReference type="EMBL" id="RKQ35811.1"/>
    </source>
</evidence>
<keyword evidence="3" id="KW-1185">Reference proteome</keyword>
<feature type="transmembrane region" description="Helical" evidence="1">
    <location>
        <begin position="285"/>
        <end position="303"/>
    </location>
</feature>
<gene>
    <name evidence="2" type="ORF">D8M06_06030</name>
</gene>
<feature type="transmembrane region" description="Helical" evidence="1">
    <location>
        <begin position="7"/>
        <end position="26"/>
    </location>
</feature>
<feature type="transmembrane region" description="Helical" evidence="1">
    <location>
        <begin position="201"/>
        <end position="223"/>
    </location>
</feature>
<dbReference type="EMBL" id="RBZP01000002">
    <property type="protein sequence ID" value="RKQ35811.1"/>
    <property type="molecule type" value="Genomic_DNA"/>
</dbReference>
<proteinExistence type="predicted"/>
<feature type="transmembrane region" description="Helical" evidence="1">
    <location>
        <begin position="362"/>
        <end position="395"/>
    </location>
</feature>
<accession>A0A495A929</accession>
<keyword evidence="1" id="KW-0812">Transmembrane</keyword>
<organism evidence="2 3">
    <name type="scientific">Oceanobacillus halophilus</name>
    <dbReference type="NCBI Taxonomy" id="930130"/>
    <lineage>
        <taxon>Bacteria</taxon>
        <taxon>Bacillati</taxon>
        <taxon>Bacillota</taxon>
        <taxon>Bacilli</taxon>
        <taxon>Bacillales</taxon>
        <taxon>Bacillaceae</taxon>
        <taxon>Oceanobacillus</taxon>
    </lineage>
</organism>
<feature type="transmembrane region" description="Helical" evidence="1">
    <location>
        <begin position="174"/>
        <end position="195"/>
    </location>
</feature>
<comment type="caution">
    <text evidence="2">The sequence shown here is derived from an EMBL/GenBank/DDBJ whole genome shotgun (WGS) entry which is preliminary data.</text>
</comment>
<dbReference type="Proteomes" id="UP000269301">
    <property type="component" value="Unassembled WGS sequence"/>
</dbReference>
<reference evidence="2 3" key="1">
    <citation type="journal article" date="2016" name="Int. J. Syst. Evol. Microbiol.">
        <title>Oceanobacillus halophilus sp. nov., a novel moderately halophilic bacterium from a hypersaline lake.</title>
        <authorList>
            <person name="Amoozegar M.A."/>
            <person name="Bagheri M."/>
            <person name="Makhdoumi A."/>
            <person name="Nikou M.M."/>
            <person name="Fazeli S.A.S."/>
            <person name="Schumann P."/>
            <person name="Sproer C."/>
            <person name="Sanchez-Porro C."/>
            <person name="Ventosa A."/>
        </authorList>
    </citation>
    <scope>NUCLEOTIDE SEQUENCE [LARGE SCALE GENOMIC DNA]</scope>
    <source>
        <strain evidence="2 3">DSM 23996</strain>
    </source>
</reference>
<dbReference type="AlphaFoldDB" id="A0A495A929"/>